<evidence type="ECO:0000313" key="1">
    <source>
        <dbReference type="EMBL" id="AFA44542.1"/>
    </source>
</evidence>
<gene>
    <name evidence="1" type="ORF">RaK2_00269</name>
</gene>
<dbReference type="Proteomes" id="UP000007524">
    <property type="component" value="Segment"/>
</dbReference>
<dbReference type="RefSeq" id="YP_007007424.1">
    <property type="nucleotide sequence ID" value="NC_019526.1"/>
</dbReference>
<dbReference type="EMBL" id="JQ513383">
    <property type="protein sequence ID" value="AFA44542.1"/>
    <property type="molecule type" value="Genomic_DNA"/>
</dbReference>
<proteinExistence type="predicted"/>
<name>H6X476_9CAUD</name>
<protein>
    <submittedName>
        <fullName evidence="1">Uncharacterized protein</fullName>
    </submittedName>
</protein>
<organism evidence="1 2">
    <name type="scientific">Klebsiella phage vB_KleM_RaK2</name>
    <dbReference type="NCBI Taxonomy" id="1147094"/>
    <lineage>
        <taxon>Viruses</taxon>
        <taxon>Duplodnaviria</taxon>
        <taxon>Heunggongvirae</taxon>
        <taxon>Uroviricota</taxon>
        <taxon>Caudoviricetes</taxon>
        <taxon>Alcyoneusvirus</taxon>
        <taxon>Alcyoneusvirus RaK2</taxon>
    </lineage>
</organism>
<evidence type="ECO:0000313" key="2">
    <source>
        <dbReference type="Proteomes" id="UP000007524"/>
    </source>
</evidence>
<sequence>MKHWSYKKRLKRNKWYPRYYYIPWISSFARLSALSKKCTINKFQVSDISTKGVYKVKVNPNDEIGICLLNYNEFSINYISSAVKYLNILSTNYEFSDFFTGDRRRIICTKSYEKISNDIDFSNLTEEEYFQYSTLYDNLDDLVKLNTLFKCIEEKTKDKFTLMNFLRGIQKFEAEQ</sequence>
<dbReference type="GeneID" id="14012857"/>
<reference evidence="1 2" key="1">
    <citation type="journal article" date="2012" name="J. Virol.">
        <title>Genome of Klebsiella sp.-Infecting Bacteriophage vB_KleM_RaK2.</title>
        <authorList>
            <person name="Simoliunas E."/>
            <person name="Kaliniene L."/>
            <person name="Truncaite L."/>
            <person name="Klausa V."/>
            <person name="Zajanckauskaite A."/>
            <person name="Meskys R."/>
        </authorList>
    </citation>
    <scope>NUCLEOTIDE SEQUENCE [LARGE SCALE GENOMIC DNA]</scope>
</reference>
<accession>H6X476</accession>
<dbReference type="KEGG" id="vg:14012857"/>
<keyword evidence="2" id="KW-1185">Reference proteome</keyword>